<reference evidence="1" key="1">
    <citation type="submission" date="2017-02" db="EMBL/GenBank/DDBJ databases">
        <title>Genome of Microbulbifer agarilyticus GP101.</title>
        <authorList>
            <person name="Jung J."/>
            <person name="Bae S.S."/>
            <person name="Baek K."/>
        </authorList>
    </citation>
    <scope>NUCLEOTIDE SEQUENCE [LARGE SCALE GENOMIC DNA]</scope>
    <source>
        <strain evidence="1">GP101</strain>
    </source>
</reference>
<gene>
    <name evidence="1" type="ORF">Mag101_07330</name>
</gene>
<keyword evidence="2" id="KW-1185">Reference proteome</keyword>
<dbReference type="Proteomes" id="UP000188219">
    <property type="component" value="Chromosome"/>
</dbReference>
<dbReference type="EMBL" id="CP019650">
    <property type="protein sequence ID" value="AQQ67470.1"/>
    <property type="molecule type" value="Genomic_DNA"/>
</dbReference>
<dbReference type="OrthoDB" id="9791537at2"/>
<sequence>MEIKDVRKKNLNLLADEHGRAEIAERLGYPDTNYLNQLCGGHTDMGSRTARKVEERFQLPRGWMDYPQQAESIHEAAASKAAAPLPQEVVSLLALIEETARDGVLTAEYAQLLEQQIRMMTTK</sequence>
<evidence type="ECO:0000313" key="2">
    <source>
        <dbReference type="Proteomes" id="UP000188219"/>
    </source>
</evidence>
<dbReference type="KEGG" id="maga:Mag101_07330"/>
<proteinExistence type="predicted"/>
<dbReference type="STRING" id="260552.Mag101_07330"/>
<organism evidence="1 2">
    <name type="scientific">Microbulbifer agarilyticus</name>
    <dbReference type="NCBI Taxonomy" id="260552"/>
    <lineage>
        <taxon>Bacteria</taxon>
        <taxon>Pseudomonadati</taxon>
        <taxon>Pseudomonadota</taxon>
        <taxon>Gammaproteobacteria</taxon>
        <taxon>Cellvibrionales</taxon>
        <taxon>Microbulbiferaceae</taxon>
        <taxon>Microbulbifer</taxon>
    </lineage>
</organism>
<name>A0A1Q2M486_9GAMM</name>
<evidence type="ECO:0000313" key="1">
    <source>
        <dbReference type="EMBL" id="AQQ67470.1"/>
    </source>
</evidence>
<dbReference type="RefSeq" id="WP_077402853.1">
    <property type="nucleotide sequence ID" value="NZ_CP019650.1"/>
</dbReference>
<evidence type="ECO:0008006" key="3">
    <source>
        <dbReference type="Google" id="ProtNLM"/>
    </source>
</evidence>
<dbReference type="AlphaFoldDB" id="A0A1Q2M486"/>
<protein>
    <recommendedName>
        <fullName evidence="3">HTH cro/C1-type domain-containing protein</fullName>
    </recommendedName>
</protein>
<accession>A0A1Q2M486</accession>